<dbReference type="EnsemblProtists" id="HpaT808598">
    <property type="protein sequence ID" value="HpaP808598"/>
    <property type="gene ID" value="HpaG808598"/>
</dbReference>
<evidence type="ECO:0000313" key="1">
    <source>
        <dbReference type="EnsemblProtists" id="HpaP808598"/>
    </source>
</evidence>
<dbReference type="AlphaFoldDB" id="M4BQA9"/>
<keyword evidence="2" id="KW-1185">Reference proteome</keyword>
<dbReference type="InParanoid" id="M4BQA9"/>
<dbReference type="VEuPathDB" id="FungiDB:HpaG808598"/>
<reference evidence="2" key="1">
    <citation type="journal article" date="2010" name="Science">
        <title>Signatures of adaptation to obligate biotrophy in the Hyaloperonospora arabidopsidis genome.</title>
        <authorList>
            <person name="Baxter L."/>
            <person name="Tripathy S."/>
            <person name="Ishaque N."/>
            <person name="Boot N."/>
            <person name="Cabral A."/>
            <person name="Kemen E."/>
            <person name="Thines M."/>
            <person name="Ah-Fong A."/>
            <person name="Anderson R."/>
            <person name="Badejoko W."/>
            <person name="Bittner-Eddy P."/>
            <person name="Boore J.L."/>
            <person name="Chibucos M.C."/>
            <person name="Coates M."/>
            <person name="Dehal P."/>
            <person name="Delehaunty K."/>
            <person name="Dong S."/>
            <person name="Downton P."/>
            <person name="Dumas B."/>
            <person name="Fabro G."/>
            <person name="Fronick C."/>
            <person name="Fuerstenberg S.I."/>
            <person name="Fulton L."/>
            <person name="Gaulin E."/>
            <person name="Govers F."/>
            <person name="Hughes L."/>
            <person name="Humphray S."/>
            <person name="Jiang R.H."/>
            <person name="Judelson H."/>
            <person name="Kamoun S."/>
            <person name="Kyung K."/>
            <person name="Meijer H."/>
            <person name="Minx P."/>
            <person name="Morris P."/>
            <person name="Nelson J."/>
            <person name="Phuntumart V."/>
            <person name="Qutob D."/>
            <person name="Rehmany A."/>
            <person name="Rougon-Cardoso A."/>
            <person name="Ryden P."/>
            <person name="Torto-Alalibo T."/>
            <person name="Studholme D."/>
            <person name="Wang Y."/>
            <person name="Win J."/>
            <person name="Wood J."/>
            <person name="Clifton S.W."/>
            <person name="Rogers J."/>
            <person name="Van den Ackerveken G."/>
            <person name="Jones J.D."/>
            <person name="McDowell J.M."/>
            <person name="Beynon J."/>
            <person name="Tyler B.M."/>
        </authorList>
    </citation>
    <scope>NUCLEOTIDE SEQUENCE [LARGE SCALE GENOMIC DNA]</scope>
    <source>
        <strain evidence="2">Emoy2</strain>
    </source>
</reference>
<proteinExistence type="predicted"/>
<accession>M4BQA9</accession>
<name>M4BQA9_HYAAE</name>
<dbReference type="EMBL" id="JH598563">
    <property type="status" value="NOT_ANNOTATED_CDS"/>
    <property type="molecule type" value="Genomic_DNA"/>
</dbReference>
<reference evidence="1" key="2">
    <citation type="submission" date="2015-06" db="UniProtKB">
        <authorList>
            <consortium name="EnsemblProtists"/>
        </authorList>
    </citation>
    <scope>IDENTIFICATION</scope>
    <source>
        <strain evidence="1">Emoy2</strain>
    </source>
</reference>
<dbReference type="HOGENOM" id="CLU_2693082_0_0_1"/>
<dbReference type="Proteomes" id="UP000011713">
    <property type="component" value="Unassembled WGS sequence"/>
</dbReference>
<organism evidence="1 2">
    <name type="scientific">Hyaloperonospora arabidopsidis (strain Emoy2)</name>
    <name type="common">Downy mildew agent</name>
    <name type="synonym">Peronospora arabidopsidis</name>
    <dbReference type="NCBI Taxonomy" id="559515"/>
    <lineage>
        <taxon>Eukaryota</taxon>
        <taxon>Sar</taxon>
        <taxon>Stramenopiles</taxon>
        <taxon>Oomycota</taxon>
        <taxon>Peronosporomycetes</taxon>
        <taxon>Peronosporales</taxon>
        <taxon>Peronosporaceae</taxon>
        <taxon>Hyaloperonospora</taxon>
    </lineage>
</organism>
<sequence length="74" mass="8512">MKVWTGSWPLSRRDSWQLRYGALRRCCNAPRNEDMGTANVNEEDGRPQLCNRAFIAAGVLARSLLVVPKYFWIV</sequence>
<evidence type="ECO:0000313" key="2">
    <source>
        <dbReference type="Proteomes" id="UP000011713"/>
    </source>
</evidence>
<protein>
    <submittedName>
        <fullName evidence="1">Uncharacterized protein</fullName>
    </submittedName>
</protein>